<comment type="caution">
    <text evidence="1">The sequence shown here is derived from an EMBL/GenBank/DDBJ whole genome shotgun (WGS) entry which is preliminary data.</text>
</comment>
<dbReference type="AlphaFoldDB" id="A0A644X809"/>
<accession>A0A644X809</accession>
<sequence length="233" mass="26171">MHPSFYRVPDALITENPHRMIHRIDSSRFNQYGTLLPDLKVTDLLETAQKLTAIPQEGNVYVASLPELEALAETASLQSYFNGQNIQVGYCNGRNISINGAEYHKSPELFIAVTDCLQFLTPFNQLKDFRAVHTNAAELFYFPKGSVALIKEKVLHLAPLCVHQEGFKSIIVLPKGTNEPLDTGLVHNPENDEDKLLFKQNKWMLAHPDRIQLTSQGVTVGLEGENLSIRPLH</sequence>
<proteinExistence type="predicted"/>
<gene>
    <name evidence="1" type="ORF">SDC9_58418</name>
</gene>
<dbReference type="InterPro" id="IPR032358">
    <property type="entry name" value="DUF4867"/>
</dbReference>
<name>A0A644X809_9ZZZZ</name>
<evidence type="ECO:0000313" key="1">
    <source>
        <dbReference type="EMBL" id="MPM12067.1"/>
    </source>
</evidence>
<reference evidence="1" key="1">
    <citation type="submission" date="2019-08" db="EMBL/GenBank/DDBJ databases">
        <authorList>
            <person name="Kucharzyk K."/>
            <person name="Murdoch R.W."/>
            <person name="Higgins S."/>
            <person name="Loffler F."/>
        </authorList>
    </citation>
    <scope>NUCLEOTIDE SEQUENCE</scope>
</reference>
<protein>
    <recommendedName>
        <fullName evidence="2">DUF4867 domain-containing protein</fullName>
    </recommendedName>
</protein>
<dbReference type="EMBL" id="VSSQ01001917">
    <property type="protein sequence ID" value="MPM12067.1"/>
    <property type="molecule type" value="Genomic_DNA"/>
</dbReference>
<dbReference type="Pfam" id="PF16161">
    <property type="entry name" value="DUF4867"/>
    <property type="match status" value="1"/>
</dbReference>
<organism evidence="1">
    <name type="scientific">bioreactor metagenome</name>
    <dbReference type="NCBI Taxonomy" id="1076179"/>
    <lineage>
        <taxon>unclassified sequences</taxon>
        <taxon>metagenomes</taxon>
        <taxon>ecological metagenomes</taxon>
    </lineage>
</organism>
<evidence type="ECO:0008006" key="2">
    <source>
        <dbReference type="Google" id="ProtNLM"/>
    </source>
</evidence>